<proteinExistence type="predicted"/>
<gene>
    <name evidence="1" type="ORF">DR999_PMT03411</name>
</gene>
<accession>A0A4D9F2C0</accession>
<evidence type="ECO:0000313" key="2">
    <source>
        <dbReference type="Proteomes" id="UP000297703"/>
    </source>
</evidence>
<dbReference type="EMBL" id="QXTE01000016">
    <property type="protein sequence ID" value="TFK13448.1"/>
    <property type="molecule type" value="Genomic_DNA"/>
</dbReference>
<evidence type="ECO:0000313" key="1">
    <source>
        <dbReference type="EMBL" id="TFK13448.1"/>
    </source>
</evidence>
<reference evidence="1 2" key="1">
    <citation type="submission" date="2019-04" db="EMBL/GenBank/DDBJ databases">
        <title>Draft genome of the big-headed turtle Platysternon megacephalum.</title>
        <authorList>
            <person name="Gong S."/>
        </authorList>
    </citation>
    <scope>NUCLEOTIDE SEQUENCE [LARGE SCALE GENOMIC DNA]</scope>
    <source>
        <strain evidence="1">DO16091913</strain>
        <tissue evidence="1">Muscle</tissue>
    </source>
</reference>
<keyword evidence="2" id="KW-1185">Reference proteome</keyword>
<comment type="caution">
    <text evidence="1">The sequence shown here is derived from an EMBL/GenBank/DDBJ whole genome shotgun (WGS) entry which is preliminary data.</text>
</comment>
<reference evidence="1 2" key="2">
    <citation type="submission" date="2019-04" db="EMBL/GenBank/DDBJ databases">
        <title>The genome sequence of big-headed turtle.</title>
        <authorList>
            <person name="Gong S."/>
        </authorList>
    </citation>
    <scope>NUCLEOTIDE SEQUENCE [LARGE SCALE GENOMIC DNA]</scope>
    <source>
        <strain evidence="1">DO16091913</strain>
        <tissue evidence="1">Muscle</tissue>
    </source>
</reference>
<organism evidence="1 2">
    <name type="scientific">Platysternon megacephalum</name>
    <name type="common">big-headed turtle</name>
    <dbReference type="NCBI Taxonomy" id="55544"/>
    <lineage>
        <taxon>Eukaryota</taxon>
        <taxon>Metazoa</taxon>
        <taxon>Chordata</taxon>
        <taxon>Craniata</taxon>
        <taxon>Vertebrata</taxon>
        <taxon>Euteleostomi</taxon>
        <taxon>Archelosauria</taxon>
        <taxon>Testudinata</taxon>
        <taxon>Testudines</taxon>
        <taxon>Cryptodira</taxon>
        <taxon>Durocryptodira</taxon>
        <taxon>Testudinoidea</taxon>
        <taxon>Platysternidae</taxon>
        <taxon>Platysternon</taxon>
    </lineage>
</organism>
<sequence length="132" mass="14097">MKPLSGPRLLHFALRSKGRLADQRAGAGEIPVTQISRRQLPYLGREGDGPSALFGTSDGMGGSPPASRAYAMPWCPAYTMLFPACPLQCPLLARAGIKSMPCMARCLSVLPRLSSTSVPFPAVTAFTLPMNY</sequence>
<protein>
    <submittedName>
        <fullName evidence="1">General transcription factor II-I repeat domain-containing protein 1</fullName>
    </submittedName>
</protein>
<dbReference type="AlphaFoldDB" id="A0A4D9F2C0"/>
<dbReference type="Proteomes" id="UP000297703">
    <property type="component" value="Unassembled WGS sequence"/>
</dbReference>
<name>A0A4D9F2C0_9SAUR</name>